<name>A0AAD9FC28_DISEL</name>
<proteinExistence type="predicted"/>
<feature type="non-terminal residue" evidence="2">
    <location>
        <position position="71"/>
    </location>
</feature>
<evidence type="ECO:0000256" key="1">
    <source>
        <dbReference type="SAM" id="MobiDB-lite"/>
    </source>
</evidence>
<sequence>MDRPWWRCSGVQGAILGDNCSNSLTVDTSPTPPSEISWVSSSGSSGGLQFPQSSERMFLWAGSKADGKSDC</sequence>
<comment type="caution">
    <text evidence="2">The sequence shown here is derived from an EMBL/GenBank/DDBJ whole genome shotgun (WGS) entry which is preliminary data.</text>
</comment>
<dbReference type="AlphaFoldDB" id="A0AAD9FC28"/>
<dbReference type="EMBL" id="JASDAP010000009">
    <property type="protein sequence ID" value="KAK1896962.1"/>
    <property type="molecule type" value="Genomic_DNA"/>
</dbReference>
<organism evidence="2 3">
    <name type="scientific">Dissostichus eleginoides</name>
    <name type="common">Patagonian toothfish</name>
    <name type="synonym">Dissostichus amissus</name>
    <dbReference type="NCBI Taxonomy" id="100907"/>
    <lineage>
        <taxon>Eukaryota</taxon>
        <taxon>Metazoa</taxon>
        <taxon>Chordata</taxon>
        <taxon>Craniata</taxon>
        <taxon>Vertebrata</taxon>
        <taxon>Euteleostomi</taxon>
        <taxon>Actinopterygii</taxon>
        <taxon>Neopterygii</taxon>
        <taxon>Teleostei</taxon>
        <taxon>Neoteleostei</taxon>
        <taxon>Acanthomorphata</taxon>
        <taxon>Eupercaria</taxon>
        <taxon>Perciformes</taxon>
        <taxon>Notothenioidei</taxon>
        <taxon>Nototheniidae</taxon>
        <taxon>Dissostichus</taxon>
    </lineage>
</organism>
<reference evidence="2" key="1">
    <citation type="submission" date="2023-04" db="EMBL/GenBank/DDBJ databases">
        <title>Chromosome-level genome of Chaenocephalus aceratus.</title>
        <authorList>
            <person name="Park H."/>
        </authorList>
    </citation>
    <scope>NUCLEOTIDE SEQUENCE</scope>
    <source>
        <strain evidence="2">DE</strain>
        <tissue evidence="2">Muscle</tissue>
    </source>
</reference>
<gene>
    <name evidence="2" type="ORF">KUDE01_016503</name>
</gene>
<accession>A0AAD9FC28</accession>
<protein>
    <submittedName>
        <fullName evidence="2">Kinesin-like protein KIN-14Q</fullName>
    </submittedName>
</protein>
<feature type="region of interest" description="Disordered" evidence="1">
    <location>
        <begin position="25"/>
        <end position="50"/>
    </location>
</feature>
<dbReference type="Proteomes" id="UP001228049">
    <property type="component" value="Unassembled WGS sequence"/>
</dbReference>
<evidence type="ECO:0000313" key="3">
    <source>
        <dbReference type="Proteomes" id="UP001228049"/>
    </source>
</evidence>
<feature type="compositionally biased region" description="Low complexity" evidence="1">
    <location>
        <begin position="34"/>
        <end position="50"/>
    </location>
</feature>
<evidence type="ECO:0000313" key="2">
    <source>
        <dbReference type="EMBL" id="KAK1896962.1"/>
    </source>
</evidence>
<keyword evidence="3" id="KW-1185">Reference proteome</keyword>